<evidence type="ECO:0000313" key="2">
    <source>
        <dbReference type="Proteomes" id="UP001321506"/>
    </source>
</evidence>
<dbReference type="SUPFAM" id="SSF55961">
    <property type="entry name" value="Bet v1-like"/>
    <property type="match status" value="1"/>
</dbReference>
<dbReference type="Pfam" id="PF10604">
    <property type="entry name" value="Polyketide_cyc2"/>
    <property type="match status" value="1"/>
</dbReference>
<accession>A0AAW6T4V6</accession>
<dbReference type="AlphaFoldDB" id="A0AAW6T4V6"/>
<reference evidence="1 2" key="1">
    <citation type="submission" date="2023-04" db="EMBL/GenBank/DDBJ databases">
        <title>Klugiella caeni sp. nov. isolated from the sludge of biochemical tank.</title>
        <authorList>
            <person name="Geng K."/>
        </authorList>
    </citation>
    <scope>NUCLEOTIDE SEQUENCE [LARGE SCALE GENOMIC DNA]</scope>
    <source>
        <strain evidence="1 2">YN-L-19</strain>
    </source>
</reference>
<sequence length="145" mass="16230">MTRTAHSISTELKPEAAFRFLANVENEVQWRQSIEGSRYVGAGAPALGVDGETDVAMGSKSLTMRWTIVDFAEGHRVEWRLDGDPWHGGGSYTVTPRDRGSEIRAALEVRLNGAARVFEPLLGFQLRRGLREDLRRLERLLPRVG</sequence>
<protein>
    <submittedName>
        <fullName evidence="1">SRPBCC family protein</fullName>
    </submittedName>
</protein>
<dbReference type="RefSeq" id="WP_281488264.1">
    <property type="nucleotide sequence ID" value="NZ_JASATX010000002.1"/>
</dbReference>
<organism evidence="1 2">
    <name type="scientific">Ruicaihuangia caeni</name>
    <dbReference type="NCBI Taxonomy" id="3042517"/>
    <lineage>
        <taxon>Bacteria</taxon>
        <taxon>Bacillati</taxon>
        <taxon>Actinomycetota</taxon>
        <taxon>Actinomycetes</taxon>
        <taxon>Micrococcales</taxon>
        <taxon>Microbacteriaceae</taxon>
        <taxon>Ruicaihuangia</taxon>
    </lineage>
</organism>
<proteinExistence type="predicted"/>
<name>A0AAW6T4V6_9MICO</name>
<dbReference type="Proteomes" id="UP001321506">
    <property type="component" value="Unassembled WGS sequence"/>
</dbReference>
<dbReference type="InterPro" id="IPR019587">
    <property type="entry name" value="Polyketide_cyclase/dehydratase"/>
</dbReference>
<evidence type="ECO:0000313" key="1">
    <source>
        <dbReference type="EMBL" id="MDI2098474.1"/>
    </source>
</evidence>
<dbReference type="Gene3D" id="3.30.530.20">
    <property type="match status" value="1"/>
</dbReference>
<gene>
    <name evidence="1" type="ORF">QF206_05795</name>
</gene>
<dbReference type="InterPro" id="IPR023393">
    <property type="entry name" value="START-like_dom_sf"/>
</dbReference>
<comment type="caution">
    <text evidence="1">The sequence shown here is derived from an EMBL/GenBank/DDBJ whole genome shotgun (WGS) entry which is preliminary data.</text>
</comment>
<dbReference type="EMBL" id="JASATX010000002">
    <property type="protein sequence ID" value="MDI2098474.1"/>
    <property type="molecule type" value="Genomic_DNA"/>
</dbReference>
<keyword evidence="2" id="KW-1185">Reference proteome</keyword>